<dbReference type="EMBL" id="PREU01000014">
    <property type="protein sequence ID" value="PPA73570.1"/>
    <property type="molecule type" value="Genomic_DNA"/>
</dbReference>
<dbReference type="RefSeq" id="WP_104145276.1">
    <property type="nucleotide sequence ID" value="NZ_PREU01000014.1"/>
</dbReference>
<comment type="caution">
    <text evidence="2">The sequence shown here is derived from an EMBL/GenBank/DDBJ whole genome shotgun (WGS) entry which is preliminary data.</text>
</comment>
<evidence type="ECO:0000259" key="1">
    <source>
        <dbReference type="PROSITE" id="PS50206"/>
    </source>
</evidence>
<evidence type="ECO:0000313" key="2">
    <source>
        <dbReference type="EMBL" id="PPA73570.1"/>
    </source>
</evidence>
<dbReference type="Gene3D" id="3.40.250.10">
    <property type="entry name" value="Rhodanese-like domain"/>
    <property type="match status" value="1"/>
</dbReference>
<dbReference type="SUPFAM" id="SSF52821">
    <property type="entry name" value="Rhodanese/Cell cycle control phosphatase"/>
    <property type="match status" value="1"/>
</dbReference>
<dbReference type="GO" id="GO:0016740">
    <property type="term" value="F:transferase activity"/>
    <property type="evidence" value="ECO:0007669"/>
    <property type="project" value="UniProtKB-KW"/>
</dbReference>
<feature type="domain" description="Rhodanese" evidence="1">
    <location>
        <begin position="15"/>
        <end position="105"/>
    </location>
</feature>
<dbReference type="InterPro" id="IPR001763">
    <property type="entry name" value="Rhodanese-like_dom"/>
</dbReference>
<proteinExistence type="predicted"/>
<sequence>MQSISIPELALWRSAGFPHTLIDVRRKLRRMEDGVSIPEGQWLDPALWLDWKDTIANTQAVVVYCAEGHELSQGLAATLQAMGIDARYLIGGIQAWRAAGQCVESIEFRDRHAGSA</sequence>
<accession>A0A2S5GKG7</accession>
<dbReference type="SMART" id="SM00450">
    <property type="entry name" value="RHOD"/>
    <property type="match status" value="1"/>
</dbReference>
<dbReference type="OrthoDB" id="9811849at2"/>
<keyword evidence="2" id="KW-0808">Transferase</keyword>
<dbReference type="PROSITE" id="PS50206">
    <property type="entry name" value="RHODANESE_3"/>
    <property type="match status" value="1"/>
</dbReference>
<reference evidence="2 3" key="1">
    <citation type="submission" date="2018-02" db="EMBL/GenBank/DDBJ databases">
        <title>Draft Genome of Achromobacter spanius stain 6.</title>
        <authorList>
            <person name="Gunasekera T.S."/>
            <person name="Radwan O."/>
            <person name="Ruiz O.N."/>
        </authorList>
    </citation>
    <scope>NUCLEOTIDE SEQUENCE [LARGE SCALE GENOMIC DNA]</scope>
    <source>
        <strain evidence="2 3">6</strain>
    </source>
</reference>
<dbReference type="Pfam" id="PF00581">
    <property type="entry name" value="Rhodanese"/>
    <property type="match status" value="1"/>
</dbReference>
<gene>
    <name evidence="2" type="ORF">C4E15_24905</name>
</gene>
<evidence type="ECO:0000313" key="3">
    <source>
        <dbReference type="Proteomes" id="UP000239990"/>
    </source>
</evidence>
<organism evidence="2 3">
    <name type="scientific">Achromobacter spanius</name>
    <dbReference type="NCBI Taxonomy" id="217203"/>
    <lineage>
        <taxon>Bacteria</taxon>
        <taxon>Pseudomonadati</taxon>
        <taxon>Pseudomonadota</taxon>
        <taxon>Betaproteobacteria</taxon>
        <taxon>Burkholderiales</taxon>
        <taxon>Alcaligenaceae</taxon>
        <taxon>Achromobacter</taxon>
    </lineage>
</organism>
<protein>
    <submittedName>
        <fullName evidence="2">Sulfurtransferase</fullName>
    </submittedName>
</protein>
<dbReference type="Proteomes" id="UP000239990">
    <property type="component" value="Unassembled WGS sequence"/>
</dbReference>
<name>A0A2S5GKG7_9BURK</name>
<dbReference type="InterPro" id="IPR036873">
    <property type="entry name" value="Rhodanese-like_dom_sf"/>
</dbReference>
<dbReference type="AlphaFoldDB" id="A0A2S5GKG7"/>